<feature type="domain" description="Acyltransferase 3" evidence="2">
    <location>
        <begin position="5"/>
        <end position="333"/>
    </location>
</feature>
<feature type="transmembrane region" description="Helical" evidence="1">
    <location>
        <begin position="12"/>
        <end position="29"/>
    </location>
</feature>
<evidence type="ECO:0000313" key="5">
    <source>
        <dbReference type="Proteomes" id="UP000184120"/>
    </source>
</evidence>
<dbReference type="Pfam" id="PF01757">
    <property type="entry name" value="Acyl_transf_3"/>
    <property type="match status" value="1"/>
</dbReference>
<feature type="transmembrane region" description="Helical" evidence="1">
    <location>
        <begin position="320"/>
        <end position="341"/>
    </location>
</feature>
<keyword evidence="4" id="KW-0378">Hydrolase</keyword>
<feature type="transmembrane region" description="Helical" evidence="1">
    <location>
        <begin position="41"/>
        <end position="61"/>
    </location>
</feature>
<sequence>MKRIAILDGLRMFAILFVMIGHFLAQYNVKGNVFLEYFIRYSFFGVPFFFVISGFVILYSLENTNNYLEFLKKRYLRLAPAMFICSCLTFCFFTFIYSGEGYGSSKYFPNLLIANTFIDPHVFDLFVGEIKFYYIDNAYWSLWVEVCFYVIIGFLFFNNKEKYIRNFTVICIIGILIFNILKSSAVHSYLKSYISEDTIHLMIAIAKCLGFFSECLWFLIGVFLYKLYKTPSHKKYIVYIVLSALAQVGLQKFDPIFTVLTIITVITYLVFVYKSHLLIYLTNPFIGKLGVTSYSVYLIHYHIGAGCIIMYNNYFGKESYLFLFLLVIFFFSFGLFSYNYLEKPLSNQLKKLLFNKKTGKAIQNVKAG</sequence>
<dbReference type="PANTHER" id="PTHR23028">
    <property type="entry name" value="ACETYLTRANSFERASE"/>
    <property type="match status" value="1"/>
</dbReference>
<dbReference type="PANTHER" id="PTHR23028:SF131">
    <property type="entry name" value="BLR2367 PROTEIN"/>
    <property type="match status" value="1"/>
</dbReference>
<keyword evidence="4" id="KW-0012">Acyltransferase</keyword>
<keyword evidence="1" id="KW-1133">Transmembrane helix</keyword>
<dbReference type="STRING" id="1434701.SAMN05443634_1205"/>
<dbReference type="GO" id="GO:0016747">
    <property type="term" value="F:acyltransferase activity, transferring groups other than amino-acyl groups"/>
    <property type="evidence" value="ECO:0007669"/>
    <property type="project" value="InterPro"/>
</dbReference>
<feature type="transmembrane region" description="Helical" evidence="1">
    <location>
        <begin position="138"/>
        <end position="157"/>
    </location>
</feature>
<accession>A0A1M7D757</accession>
<reference evidence="5" key="2">
    <citation type="submission" date="2016-11" db="EMBL/GenBank/DDBJ databases">
        <authorList>
            <person name="Varghese N."/>
            <person name="Submissions S."/>
        </authorList>
    </citation>
    <scope>NUCLEOTIDE SEQUENCE [LARGE SCALE GENOMIC DNA]</scope>
    <source>
        <strain evidence="5">DSM 27989</strain>
    </source>
</reference>
<reference evidence="3" key="1">
    <citation type="journal article" date="2014" name="Int. J. Syst. Evol. Microbiol.">
        <title>Complete genome of a new Firmicutes species belonging to the dominant human colonic microbiota ('Ruminococcus bicirculans') reveals two chromosomes and a selective capacity to utilize plant glucans.</title>
        <authorList>
            <consortium name="NISC Comparative Sequencing Program"/>
            <person name="Wegmann U."/>
            <person name="Louis P."/>
            <person name="Goesmann A."/>
            <person name="Henrissat B."/>
            <person name="Duncan S.H."/>
            <person name="Flint H.J."/>
        </authorList>
    </citation>
    <scope>NUCLEOTIDE SEQUENCE</scope>
    <source>
        <strain evidence="3">CGMCC 1.12707</strain>
    </source>
</reference>
<feature type="transmembrane region" description="Helical" evidence="1">
    <location>
        <begin position="164"/>
        <end position="181"/>
    </location>
</feature>
<protein>
    <submittedName>
        <fullName evidence="3 4">Acyltransferase</fullName>
    </submittedName>
</protein>
<evidence type="ECO:0000313" key="3">
    <source>
        <dbReference type="EMBL" id="GGF06935.1"/>
    </source>
</evidence>
<proteinExistence type="predicted"/>
<reference evidence="4" key="3">
    <citation type="submission" date="2016-11" db="EMBL/GenBank/DDBJ databases">
        <authorList>
            <person name="Jaros S."/>
            <person name="Januszkiewicz K."/>
            <person name="Wedrychowicz H."/>
        </authorList>
    </citation>
    <scope>NUCLEOTIDE SEQUENCE [LARGE SCALE GENOMIC DNA]</scope>
    <source>
        <strain evidence="4">DSM 27989</strain>
    </source>
</reference>
<keyword evidence="1" id="KW-0812">Transmembrane</keyword>
<dbReference type="GO" id="GO:0000271">
    <property type="term" value="P:polysaccharide biosynthetic process"/>
    <property type="evidence" value="ECO:0007669"/>
    <property type="project" value="TreeGrafter"/>
</dbReference>
<dbReference type="InterPro" id="IPR002656">
    <property type="entry name" value="Acyl_transf_3_dom"/>
</dbReference>
<evidence type="ECO:0000259" key="2">
    <source>
        <dbReference type="Pfam" id="PF01757"/>
    </source>
</evidence>
<evidence type="ECO:0000256" key="1">
    <source>
        <dbReference type="SAM" id="Phobius"/>
    </source>
</evidence>
<evidence type="ECO:0000313" key="4">
    <source>
        <dbReference type="EMBL" id="SHL75295.1"/>
    </source>
</evidence>
<keyword evidence="1" id="KW-0472">Membrane</keyword>
<reference evidence="3" key="5">
    <citation type="submission" date="2024-05" db="EMBL/GenBank/DDBJ databases">
        <authorList>
            <person name="Sun Q."/>
            <person name="Zhou Y."/>
        </authorList>
    </citation>
    <scope>NUCLEOTIDE SEQUENCE</scope>
    <source>
        <strain evidence="3">CGMCC 1.12707</strain>
    </source>
</reference>
<dbReference type="OrthoDB" id="290051at2"/>
<keyword evidence="6" id="KW-1185">Reference proteome</keyword>
<dbReference type="InterPro" id="IPR050879">
    <property type="entry name" value="Acyltransferase_3"/>
</dbReference>
<feature type="transmembrane region" description="Helical" evidence="1">
    <location>
        <begin position="81"/>
        <end position="99"/>
    </location>
</feature>
<organism evidence="4 5">
    <name type="scientific">Chishuiella changwenlii</name>
    <dbReference type="NCBI Taxonomy" id="1434701"/>
    <lineage>
        <taxon>Bacteria</taxon>
        <taxon>Pseudomonadati</taxon>
        <taxon>Bacteroidota</taxon>
        <taxon>Flavobacteriia</taxon>
        <taxon>Flavobacteriales</taxon>
        <taxon>Weeksellaceae</taxon>
        <taxon>Chishuiella</taxon>
    </lineage>
</organism>
<dbReference type="Proteomes" id="UP000184120">
    <property type="component" value="Unassembled WGS sequence"/>
</dbReference>
<dbReference type="EMBL" id="BMFL01000018">
    <property type="protein sequence ID" value="GGF06935.1"/>
    <property type="molecule type" value="Genomic_DNA"/>
</dbReference>
<dbReference type="EMBL" id="FRBH01000020">
    <property type="protein sequence ID" value="SHL75295.1"/>
    <property type="molecule type" value="Genomic_DNA"/>
</dbReference>
<feature type="transmembrane region" description="Helical" evidence="1">
    <location>
        <begin position="236"/>
        <end position="253"/>
    </location>
</feature>
<feature type="transmembrane region" description="Helical" evidence="1">
    <location>
        <begin position="259"/>
        <end position="282"/>
    </location>
</feature>
<dbReference type="RefSeq" id="WP_072934123.1">
    <property type="nucleotide sequence ID" value="NZ_BMFL01000018.1"/>
</dbReference>
<dbReference type="GO" id="GO:0016787">
    <property type="term" value="F:hydrolase activity"/>
    <property type="evidence" value="ECO:0007669"/>
    <property type="project" value="UniProtKB-KW"/>
</dbReference>
<gene>
    <name evidence="3" type="ORF">GCM10010984_25240</name>
    <name evidence="4" type="ORF">SAMN05443634_1205</name>
</gene>
<name>A0A1M7D757_9FLAO</name>
<reference evidence="6" key="4">
    <citation type="journal article" date="2019" name="Int. J. Syst. Evol. Microbiol.">
        <title>The Global Catalogue of Microorganisms (GCM) 10K type strain sequencing project: providing services to taxonomists for standard genome sequencing and annotation.</title>
        <authorList>
            <consortium name="The Broad Institute Genomics Platform"/>
            <consortium name="The Broad Institute Genome Sequencing Center for Infectious Disease"/>
            <person name="Wu L."/>
            <person name="Ma J."/>
        </authorList>
    </citation>
    <scope>NUCLEOTIDE SEQUENCE [LARGE SCALE GENOMIC DNA]</scope>
    <source>
        <strain evidence="6">CGMCC 1.12707</strain>
    </source>
</reference>
<feature type="transmembrane region" description="Helical" evidence="1">
    <location>
        <begin position="201"/>
        <end position="224"/>
    </location>
</feature>
<dbReference type="Proteomes" id="UP000650994">
    <property type="component" value="Unassembled WGS sequence"/>
</dbReference>
<dbReference type="AlphaFoldDB" id="A0A1M7D757"/>
<dbReference type="GO" id="GO:0016020">
    <property type="term" value="C:membrane"/>
    <property type="evidence" value="ECO:0007669"/>
    <property type="project" value="TreeGrafter"/>
</dbReference>
<evidence type="ECO:0000313" key="6">
    <source>
        <dbReference type="Proteomes" id="UP000650994"/>
    </source>
</evidence>
<keyword evidence="4" id="KW-0808">Transferase</keyword>